<evidence type="ECO:0000256" key="3">
    <source>
        <dbReference type="ARBA" id="ARBA00005848"/>
    </source>
</evidence>
<evidence type="ECO:0000256" key="6">
    <source>
        <dbReference type="ARBA" id="ARBA00022692"/>
    </source>
</evidence>
<dbReference type="SUPFAM" id="SSF101967">
    <property type="entry name" value="Adhesin YadA, collagen-binding domain"/>
    <property type="match status" value="3"/>
</dbReference>
<organism evidence="15 16">
    <name type="scientific">Fusobacterium necrophorum subsp. funduliforme</name>
    <dbReference type="NCBI Taxonomy" id="143387"/>
    <lineage>
        <taxon>Bacteria</taxon>
        <taxon>Fusobacteriati</taxon>
        <taxon>Fusobacteriota</taxon>
        <taxon>Fusobacteriia</taxon>
        <taxon>Fusobacteriales</taxon>
        <taxon>Fusobacteriaceae</taxon>
        <taxon>Fusobacterium</taxon>
    </lineage>
</organism>
<evidence type="ECO:0000259" key="14">
    <source>
        <dbReference type="Pfam" id="PF05662"/>
    </source>
</evidence>
<keyword evidence="4" id="KW-0813">Transport</keyword>
<dbReference type="Proteomes" id="UP000075816">
    <property type="component" value="Unassembled WGS sequence"/>
</dbReference>
<comment type="similarity">
    <text evidence="3">Belongs to the autotransporter-2 (AT-2) (TC 1.B.40) family.</text>
</comment>
<dbReference type="EMBL" id="LVEA01000001">
    <property type="protein sequence ID" value="KYL05602.1"/>
    <property type="molecule type" value="Genomic_DNA"/>
</dbReference>
<evidence type="ECO:0000313" key="15">
    <source>
        <dbReference type="EMBL" id="KYL05602.1"/>
    </source>
</evidence>
<dbReference type="InterPro" id="IPR011049">
    <property type="entry name" value="Serralysin-like_metalloprot_C"/>
</dbReference>
<evidence type="ECO:0000313" key="16">
    <source>
        <dbReference type="Proteomes" id="UP000075816"/>
    </source>
</evidence>
<evidence type="ECO:0000256" key="9">
    <source>
        <dbReference type="ARBA" id="ARBA00023136"/>
    </source>
</evidence>
<keyword evidence="10" id="KW-0998">Cell outer membrane</keyword>
<name>A0A161QX82_9FUSO</name>
<dbReference type="RefSeq" id="WP_062624794.1">
    <property type="nucleotide sequence ID" value="NZ_CAXOUM010000027.1"/>
</dbReference>
<feature type="domain" description="Trimeric autotransporter adhesin YadA-like head" evidence="13">
    <location>
        <begin position="889"/>
        <end position="913"/>
    </location>
</feature>
<dbReference type="SUPFAM" id="SSF54523">
    <property type="entry name" value="Pili subunits"/>
    <property type="match status" value="1"/>
</dbReference>
<evidence type="ECO:0000256" key="2">
    <source>
        <dbReference type="ARBA" id="ARBA00004442"/>
    </source>
</evidence>
<comment type="subcellular location">
    <subcellularLocation>
        <location evidence="2">Cell outer membrane</location>
    </subcellularLocation>
    <subcellularLocation>
        <location evidence="1">Cell surface</location>
    </subcellularLocation>
</comment>
<evidence type="ECO:0000256" key="5">
    <source>
        <dbReference type="ARBA" id="ARBA00022452"/>
    </source>
</evidence>
<comment type="caution">
    <text evidence="15">The sequence shown here is derived from an EMBL/GenBank/DDBJ whole genome shotgun (WGS) entry which is preliminary data.</text>
</comment>
<feature type="domain" description="Trimeric autotransporter adhesin YadA-like head" evidence="13">
    <location>
        <begin position="1055"/>
        <end position="1078"/>
    </location>
</feature>
<dbReference type="InterPro" id="IPR045584">
    <property type="entry name" value="Pilin-like"/>
</dbReference>
<dbReference type="InterPro" id="IPR008635">
    <property type="entry name" value="Coiled_stalk_dom"/>
</dbReference>
<dbReference type="InterPro" id="IPR005594">
    <property type="entry name" value="YadA_C"/>
</dbReference>
<evidence type="ECO:0000259" key="12">
    <source>
        <dbReference type="Pfam" id="PF03895"/>
    </source>
</evidence>
<accession>A0A161QX82</accession>
<feature type="coiled-coil region" evidence="11">
    <location>
        <begin position="1645"/>
        <end position="1686"/>
    </location>
</feature>
<dbReference type="Pfam" id="PF05662">
    <property type="entry name" value="YadA_stalk"/>
    <property type="match status" value="3"/>
</dbReference>
<keyword evidence="8" id="KW-0653">Protein transport</keyword>
<keyword evidence="11" id="KW-0175">Coiled coil</keyword>
<dbReference type="GO" id="GO:0015031">
    <property type="term" value="P:protein transport"/>
    <property type="evidence" value="ECO:0007669"/>
    <property type="project" value="UniProtKB-KW"/>
</dbReference>
<feature type="domain" description="Trimeric autotransporter adhesin YadA-like C-terminal membrane anchor" evidence="12">
    <location>
        <begin position="1563"/>
        <end position="1622"/>
    </location>
</feature>
<feature type="coiled-coil region" evidence="11">
    <location>
        <begin position="1512"/>
        <end position="1539"/>
    </location>
</feature>
<keyword evidence="6" id="KW-0812">Transmembrane</keyword>
<dbReference type="Gene3D" id="2.150.10.10">
    <property type="entry name" value="Serralysin-like metalloprotease, C-terminal"/>
    <property type="match status" value="5"/>
</dbReference>
<evidence type="ECO:0000256" key="8">
    <source>
        <dbReference type="ARBA" id="ARBA00022927"/>
    </source>
</evidence>
<sequence length="1687" mass="178668">MKEEKSMKHWLKRKVTFTQALLVAFLITGGIGYAEIPSGSGKGLSIGTKSSTTHEKDIAIGKGAATKSQGGTGKITGGDIAIGADSEVLNYIDQGSSIAIGQKAKVENMIGNQEKIFLFGQTNINGVSPQDPSKMIGSIALGQNSYARTGSTMIGVHNYHGELGDIIVDSAKTKDYNVNVYATTIGTNSFNQGAFSNITGAYSIISGKYNGSNWSMFAAQNFGATISGSLNSIESSSSSSNVSGIANTIVGVANRSSNSNGSLIFGAGNEVTNSISNINPPVSLFGTNPSSPKALADTLRKNIKDSNSAGSTLAIGGGNKADYTIASQLIGVNNTLTGKSGKESKYALLNGYKNTAINVENTYVTGTENTVTESESVSVIGKGNKITNSDRQNVFGDNNTIENRDAPTVSGYDGKTKRNGTFDLVVGMGNKITGNDTYMTGKESLIVIGNNNESVNPSSGIVIGDNQKFGAIKNTVVIGTINKPEEDIVQKHNSVVVGYNARSGTKTGGGVNVAVGYGAEALSWAGTVVGTGSRIDKSEEMFNGTLASIYGAYNKIDFGNKEESDGVANSVVGAVNATKDASGALVFGSGNKITNSVGKEIEALKSIMGDQRLFALSYYAQGDSYSEDFLDKMGEYLASSGGSIFAIGSANRADYALRSQLFGVGNSLNGAEGKESMHNTLSGYKNIGKNVNYVSMIGTGNKVSDSTTDVIIGDYHEVTGGKNNVIVGSMASKEETVKKELKLSYDGNTQTIPYEEIEHVLVKKHTANISNAVMIGYNTDVQKDGGIALGSESVADRDKGKVGYDALNEKHDEDTTGTWKSTAAALSIGEKDKTTRQITGVAAGSEDTDAVNVAQLKALNNKVDKNTIHYVSIKSDEQGVDSNYLNDGAKGKDSIVVGIHSTSSGVNSAVFGNHVKLTGEKNGRNNSIVAGHHIEADGTHNAIFATDYRNYDHKTTHVAGEQNTVLGVGNLVGWTAEKDSSDPTKWIYTKKGSGSDQNVAVGLTNTVNGGSIVVGTSSTSESLGSSFGHGNTIIGMDNDGGQRGLALGNDLKVKGEEAVAIGTESEATSDWTIAVGKKSKAEKTQDMAMGYQATANGGWSMAFGGNSNAEKKNAVALGRNSHSKVDGGIALGSFSIADRAGFDSMKKAPYSNFNLADKTLGAVSVGGNGKLRQIINVGDATEETDAVNLRQLNALKNTVSEISQLNFAGDNNSIGSVNLATETLKLSGTENQIVTKADGNGLTITLDKKVTDKLDSIGTGKIEKGDNNTVTGDTVYHAIKEQIDDVEKGDITSNTLSITGGVDKVFGEDVSIELKEKSVTKAHLSDEVTNILNKVGDGVIAKDGEKSEHTVTGKTVYEYLEKQKEEIGVDLSNKANKDASNIEVDKFTEKLNEGANIAEPKDRLVTDRQVKDYVAGTEIAYRAEGESDSKQVKLSDGFVFQGDNNIQTETEANGVVKHTLNSELTGIKSISNEGTTITLSKENVAVNNKKITGVADGDISATSQDAVNGRQLHETNGRVERLEKDSETMKEHIVENTRQIERAKSETRHVGALSSALAALHPMQYDPLQKNQVMAGVGTYRDKQAVAVGVTHYFNENLMMTAGVSVGEAERVKTMANVGITWKIGKDDDRRDLPERYKEGPISSIYKMQQEMEEVLKENQEQKIKIQKQQEQINKMQEQLEMLLKQK</sequence>
<dbReference type="GO" id="GO:0009986">
    <property type="term" value="C:cell surface"/>
    <property type="evidence" value="ECO:0007669"/>
    <property type="project" value="UniProtKB-SubCell"/>
</dbReference>
<evidence type="ECO:0000256" key="11">
    <source>
        <dbReference type="SAM" id="Coils"/>
    </source>
</evidence>
<keyword evidence="5" id="KW-1134">Transmembrane beta strand</keyword>
<dbReference type="InterPro" id="IPR008640">
    <property type="entry name" value="Adhesin_Head_dom"/>
</dbReference>
<feature type="domain" description="Trimeric autotransporter adhesin YadA-like stalk" evidence="14">
    <location>
        <begin position="837"/>
        <end position="867"/>
    </location>
</feature>
<dbReference type="CDD" id="cd12820">
    <property type="entry name" value="LbR_YadA-like"/>
    <property type="match status" value="1"/>
</dbReference>
<dbReference type="eggNOG" id="COG5295">
    <property type="taxonomic scope" value="Bacteria"/>
</dbReference>
<evidence type="ECO:0000256" key="10">
    <source>
        <dbReference type="ARBA" id="ARBA00023237"/>
    </source>
</evidence>
<evidence type="ECO:0008006" key="17">
    <source>
        <dbReference type="Google" id="ProtNLM"/>
    </source>
</evidence>
<evidence type="ECO:0000259" key="13">
    <source>
        <dbReference type="Pfam" id="PF05658"/>
    </source>
</evidence>
<evidence type="ECO:0000256" key="4">
    <source>
        <dbReference type="ARBA" id="ARBA00022448"/>
    </source>
</evidence>
<feature type="domain" description="Trimeric autotransporter adhesin YadA-like head" evidence="13">
    <location>
        <begin position="1100"/>
        <end position="1121"/>
    </location>
</feature>
<evidence type="ECO:0000256" key="1">
    <source>
        <dbReference type="ARBA" id="ARBA00004241"/>
    </source>
</evidence>
<gene>
    <name evidence="15" type="ORF">A2J07_02390</name>
</gene>
<evidence type="ECO:0000256" key="7">
    <source>
        <dbReference type="ARBA" id="ARBA00022729"/>
    </source>
</evidence>
<proteinExistence type="inferred from homology"/>
<protein>
    <recommendedName>
        <fullName evidence="17">YadA-like C-terminal domain protein</fullName>
    </recommendedName>
</protein>
<dbReference type="GO" id="GO:0009279">
    <property type="term" value="C:cell outer membrane"/>
    <property type="evidence" value="ECO:0007669"/>
    <property type="project" value="UniProtKB-SubCell"/>
</dbReference>
<keyword evidence="7" id="KW-0732">Signal</keyword>
<feature type="domain" description="Trimeric autotransporter adhesin YadA-like stalk" evidence="14">
    <location>
        <begin position="1490"/>
        <end position="1520"/>
    </location>
</feature>
<dbReference type="Pfam" id="PF05658">
    <property type="entry name" value="YadA_head"/>
    <property type="match status" value="3"/>
</dbReference>
<reference evidence="15 16" key="1">
    <citation type="submission" date="2016-03" db="EMBL/GenBank/DDBJ databases">
        <title>Comparative genomics of human isolates of Fusobacterium necrophorum.</title>
        <authorList>
            <person name="Jensen A."/>
            <person name="Bank S."/>
            <person name="Andersen P.S."/>
            <person name="Kristensen L.H."/>
            <person name="Prag J."/>
        </authorList>
    </citation>
    <scope>NUCLEOTIDE SEQUENCE [LARGE SCALE GENOMIC DNA]</scope>
    <source>
        <strain evidence="15 16">LS_1264</strain>
    </source>
</reference>
<keyword evidence="9" id="KW-0472">Membrane</keyword>
<dbReference type="Gene3D" id="3.30.1300.30">
    <property type="entry name" value="GSPII I/J protein-like"/>
    <property type="match status" value="1"/>
</dbReference>
<feature type="domain" description="Trimeric autotransporter adhesin YadA-like stalk" evidence="14">
    <location>
        <begin position="1173"/>
        <end position="1208"/>
    </location>
</feature>
<dbReference type="Pfam" id="PF03895">
    <property type="entry name" value="YadA_anchor"/>
    <property type="match status" value="1"/>
</dbReference>